<reference evidence="1" key="1">
    <citation type="journal article" date="2021" name="Proc. Natl. Acad. Sci. U.S.A.">
        <title>A Catalog of Tens of Thousands of Viruses from Human Metagenomes Reveals Hidden Associations with Chronic Diseases.</title>
        <authorList>
            <person name="Tisza M.J."/>
            <person name="Buck C.B."/>
        </authorList>
    </citation>
    <scope>NUCLEOTIDE SEQUENCE</scope>
    <source>
        <strain evidence="1">Ctsi73</strain>
    </source>
</reference>
<name>A0A8S5QGP0_9CAUD</name>
<accession>A0A8S5QGP0</accession>
<organism evidence="1">
    <name type="scientific">Siphoviridae sp. ctsi73</name>
    <dbReference type="NCBI Taxonomy" id="2825698"/>
    <lineage>
        <taxon>Viruses</taxon>
        <taxon>Duplodnaviria</taxon>
        <taxon>Heunggongvirae</taxon>
        <taxon>Uroviricota</taxon>
        <taxon>Caudoviricetes</taxon>
    </lineage>
</organism>
<sequence>MTGVLITGKTRGRTEAVIASTVDQSVKATIPIEILSTNLLAYGPVSTDTIGVTIQADGGLKILSTAELAQGDGVAWPYMDLTEFIGQTLVLNCDNFPNGIIVGVRSNDLREGASVWGGTGEQSFTVTAANAKSLRFSVKKGSTSSIIDGVIHPRLNIGKSSEWMRPDVTNLEGGVI</sequence>
<protein>
    <submittedName>
        <fullName evidence="1">Uncharacterized protein</fullName>
    </submittedName>
</protein>
<dbReference type="EMBL" id="BK015655">
    <property type="protein sequence ID" value="DAE18431.1"/>
    <property type="molecule type" value="Genomic_DNA"/>
</dbReference>
<evidence type="ECO:0000313" key="1">
    <source>
        <dbReference type="EMBL" id="DAE18431.1"/>
    </source>
</evidence>
<proteinExistence type="predicted"/>